<organism evidence="9 10">
    <name type="scientific">Mariniflexile fucanivorans</name>
    <dbReference type="NCBI Taxonomy" id="264023"/>
    <lineage>
        <taxon>Bacteria</taxon>
        <taxon>Pseudomonadati</taxon>
        <taxon>Bacteroidota</taxon>
        <taxon>Flavobacteriia</taxon>
        <taxon>Flavobacteriales</taxon>
        <taxon>Flavobacteriaceae</taxon>
        <taxon>Mariniflexile</taxon>
    </lineage>
</organism>
<dbReference type="InterPro" id="IPR035874">
    <property type="entry name" value="IDS"/>
</dbReference>
<dbReference type="AlphaFoldDB" id="A0A4R1RL88"/>
<evidence type="ECO:0000259" key="8">
    <source>
        <dbReference type="Pfam" id="PF00884"/>
    </source>
</evidence>
<keyword evidence="5" id="KW-0378">Hydrolase</keyword>
<keyword evidence="7" id="KW-0472">Membrane</keyword>
<keyword evidence="7" id="KW-0812">Transmembrane</keyword>
<dbReference type="SUPFAM" id="SSF53649">
    <property type="entry name" value="Alkaline phosphatase-like"/>
    <property type="match status" value="1"/>
</dbReference>
<feature type="transmembrane region" description="Helical" evidence="7">
    <location>
        <begin position="21"/>
        <end position="40"/>
    </location>
</feature>
<keyword evidence="4" id="KW-0732">Signal</keyword>
<comment type="similarity">
    <text evidence="2">Belongs to the sulfatase family.</text>
</comment>
<keyword evidence="6" id="KW-0106">Calcium</keyword>
<evidence type="ECO:0000256" key="5">
    <source>
        <dbReference type="ARBA" id="ARBA00022801"/>
    </source>
</evidence>
<evidence type="ECO:0000256" key="7">
    <source>
        <dbReference type="SAM" id="Phobius"/>
    </source>
</evidence>
<dbReference type="GO" id="GO:0046872">
    <property type="term" value="F:metal ion binding"/>
    <property type="evidence" value="ECO:0007669"/>
    <property type="project" value="UniProtKB-KW"/>
</dbReference>
<keyword evidence="3" id="KW-0479">Metal-binding</keyword>
<dbReference type="InterPro" id="IPR000917">
    <property type="entry name" value="Sulfatase_N"/>
</dbReference>
<dbReference type="Pfam" id="PF00884">
    <property type="entry name" value="Sulfatase"/>
    <property type="match status" value="1"/>
</dbReference>
<proteinExistence type="inferred from homology"/>
<evidence type="ECO:0000256" key="6">
    <source>
        <dbReference type="ARBA" id="ARBA00022837"/>
    </source>
</evidence>
<dbReference type="PROSITE" id="PS00523">
    <property type="entry name" value="SULFATASE_1"/>
    <property type="match status" value="1"/>
</dbReference>
<dbReference type="CDD" id="cd16030">
    <property type="entry name" value="iduronate-2-sulfatase"/>
    <property type="match status" value="1"/>
</dbReference>
<comment type="cofactor">
    <cofactor evidence="1">
        <name>Ca(2+)</name>
        <dbReference type="ChEBI" id="CHEBI:29108"/>
    </cofactor>
</comment>
<dbReference type="InterPro" id="IPR024607">
    <property type="entry name" value="Sulfatase_CS"/>
</dbReference>
<sequence>MNIVILNKLRSKNYSNLYIMKNINFIFLFAFTFAISFNGFSQNKKQPNILFIAVDDLRAELGTYGSDIVKSPNIDKLSNSGVQFNRAYCQQAICGPSRASIMTGARPETINVIDLFQDFRDNRPSIITIPQYLKNNGYETVYTGKIFHGQYTDEEMSWSRKAVKVKVGPNVPETEGGYALAENQLMYLKNKIALEEKYGEKVIRENWLAKGPETECADVPDETYEDGYNTLSAIATLNEMTKSDKPWFLGLGLLKPHLDWIAPKKYWDMYDESSIPIATQVNPPKDGASMGLSESLEVRVGADMPKTAEFSPELQKKLRHGYYACVSYIDAQIGKMVQALKDSGQYDNTIIVLWSDHGFNLGEMGYWGKATNYEMATRVPFIIVAPGVTDKVKGQQSEALVELVDVFPTLCDLTGLQQPKHLEGNSLVPILKKPSLKSSKPAFSLFPTPALREWAARPFTPPFRTAFFMPLIEKIETKIKTQMGDKWNRKTFEKFVMGYAMRTDKYRIIIWKDRRFPDDTPLFVELFDNENDPEETVNIAAENPKIVKELTTLFNKTYY</sequence>
<keyword evidence="7" id="KW-1133">Transmembrane helix</keyword>
<dbReference type="GO" id="GO:0004423">
    <property type="term" value="F:iduronate-2-sulfatase activity"/>
    <property type="evidence" value="ECO:0007669"/>
    <property type="project" value="InterPro"/>
</dbReference>
<gene>
    <name evidence="9" type="ORF">EV196_103275</name>
</gene>
<evidence type="ECO:0000313" key="9">
    <source>
        <dbReference type="EMBL" id="TCL66856.1"/>
    </source>
</evidence>
<accession>A0A4R1RL88</accession>
<dbReference type="GO" id="GO:0005737">
    <property type="term" value="C:cytoplasm"/>
    <property type="evidence" value="ECO:0007669"/>
    <property type="project" value="TreeGrafter"/>
</dbReference>
<protein>
    <submittedName>
        <fullName evidence="9">Arylsulfatase A-like enzyme</fullName>
    </submittedName>
</protein>
<feature type="domain" description="Sulfatase N-terminal" evidence="8">
    <location>
        <begin position="47"/>
        <end position="415"/>
    </location>
</feature>
<dbReference type="InterPro" id="IPR017850">
    <property type="entry name" value="Alkaline_phosphatase_core_sf"/>
</dbReference>
<name>A0A4R1RL88_9FLAO</name>
<dbReference type="PANTHER" id="PTHR45953:SF1">
    <property type="entry name" value="IDURONATE 2-SULFATASE"/>
    <property type="match status" value="1"/>
</dbReference>
<evidence type="ECO:0000256" key="2">
    <source>
        <dbReference type="ARBA" id="ARBA00008779"/>
    </source>
</evidence>
<dbReference type="Gene3D" id="3.40.720.10">
    <property type="entry name" value="Alkaline Phosphatase, subunit A"/>
    <property type="match status" value="1"/>
</dbReference>
<keyword evidence="10" id="KW-1185">Reference proteome</keyword>
<evidence type="ECO:0000256" key="4">
    <source>
        <dbReference type="ARBA" id="ARBA00022729"/>
    </source>
</evidence>
<dbReference type="EMBL" id="SLUP01000003">
    <property type="protein sequence ID" value="TCL66856.1"/>
    <property type="molecule type" value="Genomic_DNA"/>
</dbReference>
<evidence type="ECO:0000256" key="1">
    <source>
        <dbReference type="ARBA" id="ARBA00001913"/>
    </source>
</evidence>
<evidence type="ECO:0000256" key="3">
    <source>
        <dbReference type="ARBA" id="ARBA00022723"/>
    </source>
</evidence>
<dbReference type="PANTHER" id="PTHR45953">
    <property type="entry name" value="IDURONATE 2-SULFATASE"/>
    <property type="match status" value="1"/>
</dbReference>
<evidence type="ECO:0000313" key="10">
    <source>
        <dbReference type="Proteomes" id="UP000295455"/>
    </source>
</evidence>
<comment type="caution">
    <text evidence="9">The sequence shown here is derived from an EMBL/GenBank/DDBJ whole genome shotgun (WGS) entry which is preliminary data.</text>
</comment>
<dbReference type="Proteomes" id="UP000295455">
    <property type="component" value="Unassembled WGS sequence"/>
</dbReference>
<reference evidence="9 10" key="1">
    <citation type="submission" date="2019-03" db="EMBL/GenBank/DDBJ databases">
        <title>Genomic Encyclopedia of Type Strains, Phase IV (KMG-IV): sequencing the most valuable type-strain genomes for metagenomic binning, comparative biology and taxonomic classification.</title>
        <authorList>
            <person name="Goeker M."/>
        </authorList>
    </citation>
    <scope>NUCLEOTIDE SEQUENCE [LARGE SCALE GENOMIC DNA]</scope>
    <source>
        <strain evidence="9 10">DSM 18792</strain>
    </source>
</reference>